<evidence type="ECO:0008006" key="3">
    <source>
        <dbReference type="Google" id="ProtNLM"/>
    </source>
</evidence>
<protein>
    <recommendedName>
        <fullName evidence="3">Lipoprotein</fullName>
    </recommendedName>
</protein>
<organism evidence="1 2">
    <name type="scientific">Brachyspira murdochii (strain ATCC 51284 / DSM 12563 / 56-150)</name>
    <name type="common">Serpulina murdochii</name>
    <dbReference type="NCBI Taxonomy" id="526224"/>
    <lineage>
        <taxon>Bacteria</taxon>
        <taxon>Pseudomonadati</taxon>
        <taxon>Spirochaetota</taxon>
        <taxon>Spirochaetia</taxon>
        <taxon>Brachyspirales</taxon>
        <taxon>Brachyspiraceae</taxon>
        <taxon>Brachyspira</taxon>
    </lineage>
</organism>
<sequence>MINKKRIVKFILLMLLLSLTSLFLTSCSSLFNSASKFRPYDLRGTWRNNDNYRQRFTISSYGILTFYNDDGSYSTHYIDNWDNEKYNEKSYYELVIPNLPILGNITFYFTSDRECEISYGSVSGITYYFEKVS</sequence>
<dbReference type="RefSeq" id="WP_013113085.1">
    <property type="nucleotide sequence ID" value="NC_014150.1"/>
</dbReference>
<dbReference type="AlphaFoldDB" id="D5U6U3"/>
<gene>
    <name evidence="1" type="ordered locus">Bmur_0558</name>
</gene>
<dbReference type="PROSITE" id="PS51257">
    <property type="entry name" value="PROKAR_LIPOPROTEIN"/>
    <property type="match status" value="1"/>
</dbReference>
<name>D5U6U3_BRAM5</name>
<accession>D5U6U3</accession>
<evidence type="ECO:0000313" key="2">
    <source>
        <dbReference type="Proteomes" id="UP000001915"/>
    </source>
</evidence>
<dbReference type="HOGENOM" id="CLU_1902675_0_0_12"/>
<evidence type="ECO:0000313" key="1">
    <source>
        <dbReference type="EMBL" id="ADG70659.1"/>
    </source>
</evidence>
<dbReference type="OrthoDB" id="308270at2"/>
<proteinExistence type="predicted"/>
<dbReference type="Proteomes" id="UP000001915">
    <property type="component" value="Chromosome"/>
</dbReference>
<reference evidence="1 2" key="1">
    <citation type="journal article" date="2010" name="Stand. Genomic Sci.">
        <title>Complete genome sequence of Brachyspira murdochii type strain (56-150).</title>
        <authorList>
            <person name="Pati A."/>
            <person name="Sikorski J."/>
            <person name="Gronow S."/>
            <person name="Munk C."/>
            <person name="Lapidus A."/>
            <person name="Copeland A."/>
            <person name="Glavina Del Tio T."/>
            <person name="Nolan M."/>
            <person name="Lucas S."/>
            <person name="Chen F."/>
            <person name="Tice H."/>
            <person name="Cheng J.F."/>
            <person name="Han C."/>
            <person name="Detter J.C."/>
            <person name="Bruce D."/>
            <person name="Tapia R."/>
            <person name="Goodwin L."/>
            <person name="Pitluck S."/>
            <person name="Liolios K."/>
            <person name="Ivanova N."/>
            <person name="Mavromatis K."/>
            <person name="Mikhailova N."/>
            <person name="Chen A."/>
            <person name="Palaniappan K."/>
            <person name="Land M."/>
            <person name="Hauser L."/>
            <person name="Chang Y.J."/>
            <person name="Jeffries C.D."/>
            <person name="Spring S."/>
            <person name="Rohde M."/>
            <person name="Goker M."/>
            <person name="Bristow J."/>
            <person name="Eisen J.A."/>
            <person name="Markowitz V."/>
            <person name="Hugenholtz P."/>
            <person name="Kyrpides N.C."/>
            <person name="Klenk H.P."/>
        </authorList>
    </citation>
    <scope>NUCLEOTIDE SEQUENCE [LARGE SCALE GENOMIC DNA]</scope>
    <source>
        <strain evidence="2">ATCC 51284 / DSM 12563 / 56-150</strain>
    </source>
</reference>
<dbReference type="EMBL" id="CP001959">
    <property type="protein sequence ID" value="ADG70659.1"/>
    <property type="molecule type" value="Genomic_DNA"/>
</dbReference>
<dbReference type="KEGG" id="brm:Bmur_0558"/>